<dbReference type="InterPro" id="IPR009075">
    <property type="entry name" value="AcylCo_DH/oxidase_C"/>
</dbReference>
<dbReference type="InterPro" id="IPR009100">
    <property type="entry name" value="AcylCoA_DH/oxidase_NM_dom_sf"/>
</dbReference>
<accession>A0ABX2T2W8</accession>
<dbReference type="Pfam" id="PF00441">
    <property type="entry name" value="Acyl-CoA_dh_1"/>
    <property type="match status" value="1"/>
</dbReference>
<evidence type="ECO:0000256" key="1">
    <source>
        <dbReference type="ARBA" id="ARBA00001974"/>
    </source>
</evidence>
<dbReference type="PANTHER" id="PTHR43884">
    <property type="entry name" value="ACYL-COA DEHYDROGENASE"/>
    <property type="match status" value="1"/>
</dbReference>
<evidence type="ECO:0000256" key="3">
    <source>
        <dbReference type="ARBA" id="ARBA00022630"/>
    </source>
</evidence>
<dbReference type="Gene3D" id="1.20.140.10">
    <property type="entry name" value="Butyryl-CoA Dehydrogenase, subunit A, domain 3"/>
    <property type="match status" value="1"/>
</dbReference>
<feature type="domain" description="Acyl-CoA dehydrogenase/oxidase C-terminal" evidence="6">
    <location>
        <begin position="222"/>
        <end position="353"/>
    </location>
</feature>
<name>A0ABX2T2W8_9PROT</name>
<evidence type="ECO:0000313" key="9">
    <source>
        <dbReference type="Proteomes" id="UP000584642"/>
    </source>
</evidence>
<sequence>MRRSDETLAEDRLLRDSARRFLEERHPWKEPAARRAAGDPAATWRELAELGWFAMAVPEELGGLGADAHRCLLILQEAGRVMLDAPVMTTLLIAPRLAAGSDSPALASLLDGAAAGDVRFALVTGSDRGAPLRVAAGRLDGTSALAVGAAEATHWLVVADGALSCLDAAATPALRQELRLIDGRAASVLRFDGVPVPDEALVATGDAAARLAAEAADLAIAGTVADALGALAAGIDRTTVYLRERRQFGQPLASFQAVQHLMADSYCEMEGLASLLLWLGAALDGDPVERRRAAAAAKIFLGRQGLAAVSRCIQVTGGMGMAEEYPIGHVFKRLQTAAALFGTADHHLHHLAAG</sequence>
<dbReference type="Pfam" id="PF02771">
    <property type="entry name" value="Acyl-CoA_dh_N"/>
    <property type="match status" value="1"/>
</dbReference>
<feature type="domain" description="Acyl-CoA dehydrogenase/oxidase N-terminal" evidence="7">
    <location>
        <begin position="10"/>
        <end position="90"/>
    </location>
</feature>
<evidence type="ECO:0000256" key="5">
    <source>
        <dbReference type="ARBA" id="ARBA00023002"/>
    </source>
</evidence>
<dbReference type="SUPFAM" id="SSF47203">
    <property type="entry name" value="Acyl-CoA dehydrogenase C-terminal domain-like"/>
    <property type="match status" value="1"/>
</dbReference>
<dbReference type="RefSeq" id="WP_180280208.1">
    <property type="nucleotide sequence ID" value="NZ_JABFDB010000001.1"/>
</dbReference>
<gene>
    <name evidence="8" type="ORF">HND93_01975</name>
</gene>
<keyword evidence="3" id="KW-0285">Flavoprotein</keyword>
<comment type="cofactor">
    <cofactor evidence="1">
        <name>FAD</name>
        <dbReference type="ChEBI" id="CHEBI:57692"/>
    </cofactor>
</comment>
<comment type="caution">
    <text evidence="8">The sequence shown here is derived from an EMBL/GenBank/DDBJ whole genome shotgun (WGS) entry which is preliminary data.</text>
</comment>
<proteinExistence type="inferred from homology"/>
<evidence type="ECO:0000259" key="6">
    <source>
        <dbReference type="Pfam" id="PF00441"/>
    </source>
</evidence>
<dbReference type="CDD" id="cd00567">
    <property type="entry name" value="ACAD"/>
    <property type="match status" value="1"/>
</dbReference>
<evidence type="ECO:0000256" key="4">
    <source>
        <dbReference type="ARBA" id="ARBA00022827"/>
    </source>
</evidence>
<evidence type="ECO:0000256" key="2">
    <source>
        <dbReference type="ARBA" id="ARBA00009347"/>
    </source>
</evidence>
<evidence type="ECO:0000313" key="8">
    <source>
        <dbReference type="EMBL" id="NYZ18466.1"/>
    </source>
</evidence>
<organism evidence="8 9">
    <name type="scientific">Azospirillum oleiclasticum</name>
    <dbReference type="NCBI Taxonomy" id="2735135"/>
    <lineage>
        <taxon>Bacteria</taxon>
        <taxon>Pseudomonadati</taxon>
        <taxon>Pseudomonadota</taxon>
        <taxon>Alphaproteobacteria</taxon>
        <taxon>Rhodospirillales</taxon>
        <taxon>Azospirillaceae</taxon>
        <taxon>Azospirillum</taxon>
    </lineage>
</organism>
<dbReference type="Gene3D" id="1.10.540.10">
    <property type="entry name" value="Acyl-CoA dehydrogenase/oxidase, N-terminal domain"/>
    <property type="match status" value="1"/>
</dbReference>
<comment type="similarity">
    <text evidence="2">Belongs to the acyl-CoA dehydrogenase family.</text>
</comment>
<dbReference type="InterPro" id="IPR036250">
    <property type="entry name" value="AcylCo_DH-like_C"/>
</dbReference>
<keyword evidence="4" id="KW-0274">FAD</keyword>
<dbReference type="EMBL" id="JABFDB010000001">
    <property type="protein sequence ID" value="NYZ18466.1"/>
    <property type="molecule type" value="Genomic_DNA"/>
</dbReference>
<protein>
    <submittedName>
        <fullName evidence="8">Acyl-CoA dehydrogenase</fullName>
    </submittedName>
</protein>
<keyword evidence="5" id="KW-0560">Oxidoreductase</keyword>
<dbReference type="Proteomes" id="UP000584642">
    <property type="component" value="Unassembled WGS sequence"/>
</dbReference>
<dbReference type="PANTHER" id="PTHR43884:SF20">
    <property type="entry name" value="ACYL-COA DEHYDROGENASE FADE28"/>
    <property type="match status" value="1"/>
</dbReference>
<keyword evidence="9" id="KW-1185">Reference proteome</keyword>
<dbReference type="InterPro" id="IPR013786">
    <property type="entry name" value="AcylCoA_DH/ox_N"/>
</dbReference>
<evidence type="ECO:0000259" key="7">
    <source>
        <dbReference type="Pfam" id="PF02771"/>
    </source>
</evidence>
<dbReference type="InterPro" id="IPR037069">
    <property type="entry name" value="AcylCoA_DH/ox_N_sf"/>
</dbReference>
<dbReference type="SUPFAM" id="SSF56645">
    <property type="entry name" value="Acyl-CoA dehydrogenase NM domain-like"/>
    <property type="match status" value="1"/>
</dbReference>
<reference evidence="8 9" key="1">
    <citation type="submission" date="2020-05" db="EMBL/GenBank/DDBJ databases">
        <title>Azospirillum oleiclasticum sp. nov, a nitrogen-fixing and heavy crude oil-emulsifying bacterium isolated from the crude oil of Yumen Oilfield.</title>
        <authorList>
            <person name="Wu D."/>
            <person name="Cai M."/>
            <person name="Zhang X."/>
        </authorList>
    </citation>
    <scope>NUCLEOTIDE SEQUENCE [LARGE SCALE GENOMIC DNA]</scope>
    <source>
        <strain evidence="8 9">ROY-1-1-2</strain>
    </source>
</reference>